<dbReference type="PANTHER" id="PTHR43157">
    <property type="entry name" value="PHOSPHATIDYLINOSITOL-GLYCAN BIOSYNTHESIS CLASS F PROTEIN-RELATED"/>
    <property type="match status" value="1"/>
</dbReference>
<dbReference type="KEGG" id="dsc:ABOD76_18060"/>
<dbReference type="SUPFAM" id="SSF51735">
    <property type="entry name" value="NAD(P)-binding Rossmann-fold domains"/>
    <property type="match status" value="1"/>
</dbReference>
<dbReference type="PANTHER" id="PTHR43157:SF31">
    <property type="entry name" value="PHOSPHATIDYLINOSITOL-GLYCAN BIOSYNTHESIS CLASS F PROTEIN"/>
    <property type="match status" value="1"/>
</dbReference>
<dbReference type="Pfam" id="PF00106">
    <property type="entry name" value="adh_short"/>
    <property type="match status" value="1"/>
</dbReference>
<comment type="similarity">
    <text evidence="2">Belongs to the short-chain dehydrogenases/reductases (SDR) family.</text>
</comment>
<gene>
    <name evidence="3" type="ORF">ABOD76_18060</name>
</gene>
<accession>A0AAU7UA46</accession>
<dbReference type="AlphaFoldDB" id="A0AAU7UA46"/>
<evidence type="ECO:0000313" key="3">
    <source>
        <dbReference type="EMBL" id="XBV85319.1"/>
    </source>
</evidence>
<dbReference type="CDD" id="cd05327">
    <property type="entry name" value="retinol-DH_like_SDR_c_like"/>
    <property type="match status" value="1"/>
</dbReference>
<dbReference type="RefSeq" id="WP_350243356.1">
    <property type="nucleotide sequence ID" value="NZ_CP158299.1"/>
</dbReference>
<dbReference type="EC" id="1.-.-.-" evidence="3"/>
<dbReference type="Gene3D" id="3.40.50.720">
    <property type="entry name" value="NAD(P)-binding Rossmann-like Domain"/>
    <property type="match status" value="1"/>
</dbReference>
<dbReference type="GO" id="GO:0016491">
    <property type="term" value="F:oxidoreductase activity"/>
    <property type="evidence" value="ECO:0007669"/>
    <property type="project" value="UniProtKB-KW"/>
</dbReference>
<reference evidence="3" key="1">
    <citation type="submission" date="2024-06" db="EMBL/GenBank/DDBJ databases">
        <title>Draft Genome Sequence of Deinococcus sonorensis Type Strain KR-87, a Biofilm Producing Representative of the Genus Deinococcus.</title>
        <authorList>
            <person name="Boren L.S."/>
            <person name="Grosso R.A."/>
            <person name="Hugenberg-Cox A.N."/>
            <person name="Hill J.T.E."/>
            <person name="Albert C.M."/>
            <person name="Tuohy J.M."/>
        </authorList>
    </citation>
    <scope>NUCLEOTIDE SEQUENCE</scope>
    <source>
        <strain evidence="3">KR-87</strain>
    </source>
</reference>
<dbReference type="PRINTS" id="PR00081">
    <property type="entry name" value="GDHRDH"/>
</dbReference>
<dbReference type="EMBL" id="CP158299">
    <property type="protein sequence ID" value="XBV85319.1"/>
    <property type="molecule type" value="Genomic_DNA"/>
</dbReference>
<evidence type="ECO:0000256" key="2">
    <source>
        <dbReference type="RuleBase" id="RU000363"/>
    </source>
</evidence>
<dbReference type="InterPro" id="IPR036291">
    <property type="entry name" value="NAD(P)-bd_dom_sf"/>
</dbReference>
<sequence>MTSPQMAGKTVLVTGATNGIGKVAARVLTQQGARVVIVGRDPAKTERMAAEIGAARFVIADLSVQAQVRQAAKDVLDQEAQLDVLLNNAGMYLNQRQETPDGIEMTWALNHLGYFLLTQELLPLIRATPQARIVNVSSAAHTMGRIRWDDPEFRLGYSGWAAYGQSKLANILFTRELSRRLAGSGITANALHPGMVATGFAHNNGSRISRVFSLLRPFAKTEEQGAQTSIYLSSSPEVAGMSGLYFSNEQPIKPAPQALDDAAAERLWRLSEEYVNR</sequence>
<proteinExistence type="inferred from homology"/>
<name>A0AAU7UA46_9DEIO</name>
<organism evidence="3">
    <name type="scientific">Deinococcus sonorensis KR-87</name>
    <dbReference type="NCBI Taxonomy" id="694439"/>
    <lineage>
        <taxon>Bacteria</taxon>
        <taxon>Thermotogati</taxon>
        <taxon>Deinococcota</taxon>
        <taxon>Deinococci</taxon>
        <taxon>Deinococcales</taxon>
        <taxon>Deinococcaceae</taxon>
        <taxon>Deinococcus</taxon>
    </lineage>
</organism>
<dbReference type="PRINTS" id="PR00080">
    <property type="entry name" value="SDRFAMILY"/>
</dbReference>
<dbReference type="InterPro" id="IPR002347">
    <property type="entry name" value="SDR_fam"/>
</dbReference>
<evidence type="ECO:0000256" key="1">
    <source>
        <dbReference type="ARBA" id="ARBA00023002"/>
    </source>
</evidence>
<keyword evidence="1 3" id="KW-0560">Oxidoreductase</keyword>
<protein>
    <submittedName>
        <fullName evidence="3">SDR family oxidoreductase</fullName>
        <ecNumber evidence="3">1.-.-.-</ecNumber>
    </submittedName>
</protein>